<feature type="domain" description="Bacterial repeat" evidence="2">
    <location>
        <begin position="777"/>
        <end position="838"/>
    </location>
</feature>
<reference evidence="3 4" key="1">
    <citation type="journal article" date="2011" name="J. Bacteriol.">
        <title>Genome sequence of 'Pedosphaera parvula' Ellin514, an aerobic Verrucomicrobial isolate from pasture soil.</title>
        <authorList>
            <person name="Kant R."/>
            <person name="van Passel M.W."/>
            <person name="Sangwan P."/>
            <person name="Palva A."/>
            <person name="Lucas S."/>
            <person name="Copeland A."/>
            <person name="Lapidus A."/>
            <person name="Glavina Del Rio T."/>
            <person name="Dalin E."/>
            <person name="Tice H."/>
            <person name="Bruce D."/>
            <person name="Goodwin L."/>
            <person name="Pitluck S."/>
            <person name="Chertkov O."/>
            <person name="Larimer F.W."/>
            <person name="Land M.L."/>
            <person name="Hauser L."/>
            <person name="Brettin T.S."/>
            <person name="Detter J.C."/>
            <person name="Han S."/>
            <person name="de Vos W.M."/>
            <person name="Janssen P.H."/>
            <person name="Smidt H."/>
        </authorList>
    </citation>
    <scope>NUCLEOTIDE SEQUENCE [LARGE SCALE GENOMIC DNA]</scope>
    <source>
        <strain evidence="3 4">Ellin514</strain>
    </source>
</reference>
<proteinExistence type="predicted"/>
<dbReference type="Pfam" id="PF18582">
    <property type="entry name" value="HZS_alpha"/>
    <property type="match status" value="1"/>
</dbReference>
<organism evidence="3 4">
    <name type="scientific">Pedosphaera parvula (strain Ellin514)</name>
    <dbReference type="NCBI Taxonomy" id="320771"/>
    <lineage>
        <taxon>Bacteria</taxon>
        <taxon>Pseudomonadati</taxon>
        <taxon>Verrucomicrobiota</taxon>
        <taxon>Pedosphaerae</taxon>
        <taxon>Pedosphaerales</taxon>
        <taxon>Pedosphaeraceae</taxon>
        <taxon>Pedosphaera</taxon>
    </lineage>
</organism>
<dbReference type="InterPro" id="IPR040698">
    <property type="entry name" value="HZS_alpha_mid"/>
</dbReference>
<accession>B9XHS9</accession>
<gene>
    <name evidence="3" type="ORF">Cflav_PD6248</name>
</gene>
<keyword evidence="4" id="KW-1185">Reference proteome</keyword>
<dbReference type="InterPro" id="IPR044060">
    <property type="entry name" value="Bacterial_rp_domain"/>
</dbReference>
<evidence type="ECO:0000259" key="1">
    <source>
        <dbReference type="Pfam" id="PF18582"/>
    </source>
</evidence>
<sequence precursor="true">MKVSLGLLLGVKQFVGVRRSNLLIMGCLLAGLWCGGRPSVATASTGPTGLAGLTNPVVFVTQVPIPRELNSTVSNTFLSVVSLFGNQCSDTARAGRGGDLWLLYTNGTLLNLTHAAGLGMSGVQHTNGIAVRDPQIHWGGGKVLFSMVVGAPRFSGDTNIFFWQLYELTNLTAVVANSNVVPAIVKVLNQPTNYNNVSPCYATDGRIIFMSDRPFNGLTHLYPQREEYKGAASITGVYSIDPTTNDLRVLEHTPSGAFNPFIDSFGRLIMTRWDHLVVDSNSTDDRLGRATNGSLNFSSELPNATILTNLVESFPEPRNFDTNALNALNINGNTFNQFFPWMLSQDGGNEELLNHVGRHELNKTIPTTFRADLDLVPLTNNTAAARAGAGIVSANTNYLDNFFQIAEDPRQPGTYFGVDAPDFSPFGGTHTAGQIITLTGGISLNPTGMVVSYITPKISNLAATPGVYRNPLPMSDKSLVAAYTGANAVDTNSGTANLIIPAYHFRLMTMTPNGATWTTNKLLTSGIAGSAVYWDDTTLVTNTSTLWELQPVEVTSRSVPQPWNPGVASVEAQVFSEENVDLNTFQADLKARGLALVISRNVTARDAADKQQPFNLRVPGGASSIVPGGHTNYDITHLQFLQADYLRGYNYNTTNIQPGRRILATPMHDTANFNPPSSRPNAPFGGSELMPDGSQATIVPAGRAVTWQLTGTNNNLSIVKERFWLTFRPGEIRTCANCHGINDKDQLGRPSPTNPPQALRELLRYWRTNGASTYQLTVSQGSGSGAYGAGSILSLTVQAAPSGQKFDHWAGAGVSSPGAMTTSFIMPGSNAVVSATYTNLPAPQITAIQPAANNQLQLSVQGVASQVYVIQISDDLVTWSNVSTNAADVNGALHWSTPVNSAVPKRFFRVTFP</sequence>
<feature type="domain" description="Hydrazine synthase alpha subunit middle" evidence="1">
    <location>
        <begin position="682"/>
        <end position="739"/>
    </location>
</feature>
<evidence type="ECO:0000313" key="3">
    <source>
        <dbReference type="EMBL" id="EEF60657.1"/>
    </source>
</evidence>
<evidence type="ECO:0000313" key="4">
    <source>
        <dbReference type="Proteomes" id="UP000003688"/>
    </source>
</evidence>
<dbReference type="Proteomes" id="UP000003688">
    <property type="component" value="Unassembled WGS sequence"/>
</dbReference>
<name>B9XHS9_PEDPL</name>
<dbReference type="EMBL" id="ABOX02000015">
    <property type="protein sequence ID" value="EEF60657.1"/>
    <property type="molecule type" value="Genomic_DNA"/>
</dbReference>
<dbReference type="AlphaFoldDB" id="B9XHS9"/>
<protein>
    <submittedName>
        <fullName evidence="3">Uncharacterized protein</fullName>
    </submittedName>
</protein>
<dbReference type="STRING" id="320771.Cflav_PD6248"/>
<comment type="caution">
    <text evidence="3">The sequence shown here is derived from an EMBL/GenBank/DDBJ whole genome shotgun (WGS) entry which is preliminary data.</text>
</comment>
<evidence type="ECO:0000259" key="2">
    <source>
        <dbReference type="Pfam" id="PF18998"/>
    </source>
</evidence>
<dbReference type="Pfam" id="PF18998">
    <property type="entry name" value="Flg_new_2"/>
    <property type="match status" value="1"/>
</dbReference>